<dbReference type="Pfam" id="PF13439">
    <property type="entry name" value="Glyco_transf_4"/>
    <property type="match status" value="1"/>
</dbReference>
<dbReference type="Gene3D" id="3.40.50.2000">
    <property type="entry name" value="Glycogen Phosphorylase B"/>
    <property type="match status" value="2"/>
</dbReference>
<protein>
    <submittedName>
        <fullName evidence="3">Glycosyltransferase family 1 protein</fullName>
    </submittedName>
</protein>
<gene>
    <name evidence="3" type="ORF">D0466_09080</name>
</gene>
<dbReference type="InterPro" id="IPR028098">
    <property type="entry name" value="Glyco_trans_4-like_N"/>
</dbReference>
<evidence type="ECO:0000313" key="3">
    <source>
        <dbReference type="EMBL" id="RFU66001.1"/>
    </source>
</evidence>
<dbReference type="PANTHER" id="PTHR12526:SF638">
    <property type="entry name" value="SPORE COAT PROTEIN SA"/>
    <property type="match status" value="1"/>
</dbReference>
<proteinExistence type="predicted"/>
<sequence length="387" mass="43785">MKIALICTEKLPSPAVKGGAIQIMIDGIIPFLRTNHTLTVFSITDPLLPKREIIETVEFVRFPKETYEEGVSEELKRREFDLIHVFNRPGNVLHYKYAAPNSVFVLSLHNDMFSELKLGRKASLKAIESVDAITAVSKYIKQTVTVRFPQAEEKVHILYSGVDLANFPPLFSSERQQKRQELRKIYQVENKKVILFVGRLNKTKGPHLLIESLNFLVDRHPEAVLMIIGGKWFSDNTITDYVKKLHDLAENYKGHVIFTGYVPADQIPSMLLMGDVFVCSSQWHEPLARVHYEALAAGIPVITTNRGGNAEVIEQGINGIILDNYDQPVAFASAIDQVLSQPVLAGEMAEKGRKRVEAKHQFQHVAEHLEKIYLHVLAQKNLDDDQQ</sequence>
<dbReference type="SUPFAM" id="SSF53756">
    <property type="entry name" value="UDP-Glycosyltransferase/glycogen phosphorylase"/>
    <property type="match status" value="1"/>
</dbReference>
<accession>A0A372LI91</accession>
<dbReference type="InterPro" id="IPR001296">
    <property type="entry name" value="Glyco_trans_1"/>
</dbReference>
<keyword evidence="3" id="KW-0808">Transferase</keyword>
<feature type="domain" description="Glycosyltransferase subfamily 4-like N-terminal" evidence="2">
    <location>
        <begin position="69"/>
        <end position="165"/>
    </location>
</feature>
<feature type="domain" description="Glycosyl transferase family 1" evidence="1">
    <location>
        <begin position="179"/>
        <end position="355"/>
    </location>
</feature>
<dbReference type="PANTHER" id="PTHR12526">
    <property type="entry name" value="GLYCOSYLTRANSFERASE"/>
    <property type="match status" value="1"/>
</dbReference>
<evidence type="ECO:0000259" key="2">
    <source>
        <dbReference type="Pfam" id="PF13439"/>
    </source>
</evidence>
<dbReference type="OrthoDB" id="139410at2"/>
<organism evidence="3 4">
    <name type="scientific">Peribacillus glennii</name>
    <dbReference type="NCBI Taxonomy" id="2303991"/>
    <lineage>
        <taxon>Bacteria</taxon>
        <taxon>Bacillati</taxon>
        <taxon>Bacillota</taxon>
        <taxon>Bacilli</taxon>
        <taxon>Bacillales</taxon>
        <taxon>Bacillaceae</taxon>
        <taxon>Peribacillus</taxon>
    </lineage>
</organism>
<reference evidence="3 4" key="1">
    <citation type="submission" date="2018-08" db="EMBL/GenBank/DDBJ databases">
        <title>Bacillus chawlae sp. nov., Bacillus glennii sp. nov., and Bacillus saganii sp. nov. Isolated from the Vehicle Assembly Building at Kennedy Space Center where the Viking Spacecraft were Assembled.</title>
        <authorList>
            <person name="Seuylemezian A."/>
            <person name="Vaishampayan P."/>
        </authorList>
    </citation>
    <scope>NUCLEOTIDE SEQUENCE [LARGE SCALE GENOMIC DNA]</scope>
    <source>
        <strain evidence="3 4">V44-8</strain>
    </source>
</reference>
<evidence type="ECO:0000259" key="1">
    <source>
        <dbReference type="Pfam" id="PF00534"/>
    </source>
</evidence>
<evidence type="ECO:0000313" key="4">
    <source>
        <dbReference type="Proteomes" id="UP000262939"/>
    </source>
</evidence>
<keyword evidence="4" id="KW-1185">Reference proteome</keyword>
<dbReference type="EMBL" id="QVTD01000003">
    <property type="protein sequence ID" value="RFU66001.1"/>
    <property type="molecule type" value="Genomic_DNA"/>
</dbReference>
<dbReference type="CDD" id="cd03801">
    <property type="entry name" value="GT4_PimA-like"/>
    <property type="match status" value="1"/>
</dbReference>
<comment type="caution">
    <text evidence="3">The sequence shown here is derived from an EMBL/GenBank/DDBJ whole genome shotgun (WGS) entry which is preliminary data.</text>
</comment>
<dbReference type="Pfam" id="PF00534">
    <property type="entry name" value="Glycos_transf_1"/>
    <property type="match status" value="1"/>
</dbReference>
<dbReference type="AlphaFoldDB" id="A0A372LI91"/>
<dbReference type="GO" id="GO:0016757">
    <property type="term" value="F:glycosyltransferase activity"/>
    <property type="evidence" value="ECO:0007669"/>
    <property type="project" value="InterPro"/>
</dbReference>
<dbReference type="Proteomes" id="UP000262939">
    <property type="component" value="Unassembled WGS sequence"/>
</dbReference>
<name>A0A372LI91_9BACI</name>